<sequence>MTLLLVLAISQSAFQIRACVSIPTTSTTTDIVQEDAVLDTTEPTAIVATSPQASALIQLNQRMRSPNTTISNNNILAESHLNITIPTKKLISAKQANLTFEEWKVDNKMEKLLGIERPVMPILVKKTTKENPKVGPKDISLLFSDPSWKLKIAPAVSWTYCNPACGSGDQAIDLENAFENAHADVLSGQDCALFHPQTGDTTLIDEYSVKASISITSNYVLSAYLWNKISTTFASFLRRERHVHFYSPPKMTSYKNSNVSFSLLI</sequence>
<evidence type="ECO:0000313" key="2">
    <source>
        <dbReference type="Proteomes" id="UP000887574"/>
    </source>
</evidence>
<dbReference type="WBParaSite" id="jg16885">
    <property type="protein sequence ID" value="jg16885"/>
    <property type="gene ID" value="jg16885"/>
</dbReference>
<evidence type="ECO:0000256" key="1">
    <source>
        <dbReference type="SAM" id="SignalP"/>
    </source>
</evidence>
<accession>A0A915D975</accession>
<organism evidence="2 3">
    <name type="scientific">Ditylenchus dipsaci</name>
    <dbReference type="NCBI Taxonomy" id="166011"/>
    <lineage>
        <taxon>Eukaryota</taxon>
        <taxon>Metazoa</taxon>
        <taxon>Ecdysozoa</taxon>
        <taxon>Nematoda</taxon>
        <taxon>Chromadorea</taxon>
        <taxon>Rhabditida</taxon>
        <taxon>Tylenchina</taxon>
        <taxon>Tylenchomorpha</taxon>
        <taxon>Sphaerularioidea</taxon>
        <taxon>Anguinidae</taxon>
        <taxon>Anguininae</taxon>
        <taxon>Ditylenchus</taxon>
    </lineage>
</organism>
<evidence type="ECO:0000313" key="3">
    <source>
        <dbReference type="WBParaSite" id="jg16885"/>
    </source>
</evidence>
<feature type="chain" id="PRO_5036769738" evidence="1">
    <location>
        <begin position="19"/>
        <end position="265"/>
    </location>
</feature>
<dbReference type="AlphaFoldDB" id="A0A915D975"/>
<keyword evidence="1" id="KW-0732">Signal</keyword>
<protein>
    <submittedName>
        <fullName evidence="3">Uncharacterized protein</fullName>
    </submittedName>
</protein>
<feature type="signal peptide" evidence="1">
    <location>
        <begin position="1"/>
        <end position="18"/>
    </location>
</feature>
<name>A0A915D975_9BILA</name>
<dbReference type="Proteomes" id="UP000887574">
    <property type="component" value="Unplaced"/>
</dbReference>
<reference evidence="3" key="1">
    <citation type="submission" date="2022-11" db="UniProtKB">
        <authorList>
            <consortium name="WormBaseParasite"/>
        </authorList>
    </citation>
    <scope>IDENTIFICATION</scope>
</reference>
<proteinExistence type="predicted"/>
<keyword evidence="2" id="KW-1185">Reference proteome</keyword>